<keyword evidence="8" id="KW-0407">Ion channel</keyword>
<dbReference type="PROSITE" id="PS51257">
    <property type="entry name" value="PROKAR_LIPOPROTEIN"/>
    <property type="match status" value="1"/>
</dbReference>
<evidence type="ECO:0000313" key="11">
    <source>
        <dbReference type="Proteomes" id="UP000838412"/>
    </source>
</evidence>
<evidence type="ECO:0000256" key="8">
    <source>
        <dbReference type="ARBA" id="ARBA00023303"/>
    </source>
</evidence>
<gene>
    <name evidence="10" type="primary">KCNMB3</name>
    <name evidence="10" type="ORF">BLAG_LOCUS3941</name>
</gene>
<evidence type="ECO:0000256" key="6">
    <source>
        <dbReference type="ARBA" id="ARBA00023136"/>
    </source>
</evidence>
<dbReference type="PANTHER" id="PTHR10258:SF8">
    <property type="entry name" value="CALCIUM-ACTIVATED POTASSIUM CHANNEL BK ALPHA SUBUNIT DOMAIN-CONTAINING PROTEIN"/>
    <property type="match status" value="1"/>
</dbReference>
<dbReference type="GO" id="GO:0005513">
    <property type="term" value="P:detection of calcium ion"/>
    <property type="evidence" value="ECO:0007669"/>
    <property type="project" value="TreeGrafter"/>
</dbReference>
<keyword evidence="11" id="KW-1185">Reference proteome</keyword>
<dbReference type="GO" id="GO:0015459">
    <property type="term" value="F:potassium channel regulator activity"/>
    <property type="evidence" value="ECO:0007669"/>
    <property type="project" value="TreeGrafter"/>
</dbReference>
<dbReference type="Pfam" id="PF03185">
    <property type="entry name" value="CaKB"/>
    <property type="match status" value="1"/>
</dbReference>
<keyword evidence="3 9" id="KW-0812">Transmembrane</keyword>
<feature type="transmembrane region" description="Helical" evidence="9">
    <location>
        <begin position="177"/>
        <end position="196"/>
    </location>
</feature>
<dbReference type="OrthoDB" id="10467282at2759"/>
<organism evidence="10 11">
    <name type="scientific">Branchiostoma lanceolatum</name>
    <name type="common">Common lancelet</name>
    <name type="synonym">Amphioxus lanceolatum</name>
    <dbReference type="NCBI Taxonomy" id="7740"/>
    <lineage>
        <taxon>Eukaryota</taxon>
        <taxon>Metazoa</taxon>
        <taxon>Chordata</taxon>
        <taxon>Cephalochordata</taxon>
        <taxon>Leptocardii</taxon>
        <taxon>Amphioxiformes</taxon>
        <taxon>Branchiostomatidae</taxon>
        <taxon>Branchiostoma</taxon>
    </lineage>
</organism>
<evidence type="ECO:0000256" key="1">
    <source>
        <dbReference type="ARBA" id="ARBA00004141"/>
    </source>
</evidence>
<evidence type="ECO:0000256" key="2">
    <source>
        <dbReference type="ARBA" id="ARBA00022448"/>
    </source>
</evidence>
<feature type="transmembrane region" description="Helical" evidence="9">
    <location>
        <begin position="20"/>
        <end position="41"/>
    </location>
</feature>
<keyword evidence="5" id="KW-0406">Ion transport</keyword>
<dbReference type="AlphaFoldDB" id="A0A8J9W7V1"/>
<name>A0A8J9W7V1_BRALA</name>
<dbReference type="InterPro" id="IPR003930">
    <property type="entry name" value="K_chnl_Ca-activ_BK_bsu"/>
</dbReference>
<accession>A0A8J9W7V1</accession>
<protein>
    <submittedName>
        <fullName evidence="10">KCNMB3 protein</fullName>
    </submittedName>
</protein>
<keyword evidence="7" id="KW-0325">Glycoprotein</keyword>
<keyword evidence="4 9" id="KW-1133">Transmembrane helix</keyword>
<evidence type="ECO:0000256" key="4">
    <source>
        <dbReference type="ARBA" id="ARBA00022989"/>
    </source>
</evidence>
<sequence>MSDERSKTIAKFNMCRCLIFFGLTMVACAAVAIIVCGVVIVKPVVETNSLEFEKTTCTTTKGYLTGKWIGCGCGKNCNSAYPCLRILVTHGGQDSGTYSGVMFENEQRLNGNGHLDEDSQCATQHCDQYRNKNMDTVKAFNDTYGAGETYGCLYHPDDTSKVIVKRLFTWDAMFHSMLWPCIAFFLFTVLTVFFCYQCYKAGKKMSSLPITVVPGAPAAQPGYFIPPQGGQARAQYPQAMPMQQQDPYKTAYAPDNKGYTYN</sequence>
<evidence type="ECO:0000313" key="10">
    <source>
        <dbReference type="EMBL" id="CAH1239720.1"/>
    </source>
</evidence>
<dbReference type="Proteomes" id="UP000838412">
    <property type="component" value="Chromosome 11"/>
</dbReference>
<keyword evidence="6 9" id="KW-0472">Membrane</keyword>
<dbReference type="GO" id="GO:0015269">
    <property type="term" value="F:calcium-activated potassium channel activity"/>
    <property type="evidence" value="ECO:0007669"/>
    <property type="project" value="InterPro"/>
</dbReference>
<dbReference type="PANTHER" id="PTHR10258">
    <property type="entry name" value="CALCIUM-ACTIVATED POTASSIUM CHANNEL SUBUNIT BETA"/>
    <property type="match status" value="1"/>
</dbReference>
<dbReference type="GO" id="GO:0008076">
    <property type="term" value="C:voltage-gated potassium channel complex"/>
    <property type="evidence" value="ECO:0007669"/>
    <property type="project" value="TreeGrafter"/>
</dbReference>
<evidence type="ECO:0000256" key="3">
    <source>
        <dbReference type="ARBA" id="ARBA00022692"/>
    </source>
</evidence>
<proteinExistence type="predicted"/>
<reference evidence="10" key="1">
    <citation type="submission" date="2022-01" db="EMBL/GenBank/DDBJ databases">
        <authorList>
            <person name="Braso-Vives M."/>
        </authorList>
    </citation>
    <scope>NUCLEOTIDE SEQUENCE</scope>
</reference>
<keyword evidence="2" id="KW-0813">Transport</keyword>
<comment type="subcellular location">
    <subcellularLocation>
        <location evidence="1">Membrane</location>
        <topology evidence="1">Multi-pass membrane protein</topology>
    </subcellularLocation>
</comment>
<evidence type="ECO:0000256" key="5">
    <source>
        <dbReference type="ARBA" id="ARBA00023065"/>
    </source>
</evidence>
<evidence type="ECO:0000256" key="7">
    <source>
        <dbReference type="ARBA" id="ARBA00023180"/>
    </source>
</evidence>
<dbReference type="EMBL" id="OV696696">
    <property type="protein sequence ID" value="CAH1239720.1"/>
    <property type="molecule type" value="Genomic_DNA"/>
</dbReference>
<evidence type="ECO:0000256" key="9">
    <source>
        <dbReference type="SAM" id="Phobius"/>
    </source>
</evidence>